<sequence>MKLSFSLYNSIKLLIIKYFNKMIKFEDQFRVSHQLELLMNIDYFYENSIFHYYLIIKYPKILLPKV</sequence>
<evidence type="ECO:0000313" key="1">
    <source>
        <dbReference type="EMBL" id="BAS01904.1"/>
    </source>
</evidence>
<keyword evidence="1" id="KW-0542">Nucleomorph</keyword>
<name>A0A0H5BR14_9EUKA</name>
<dbReference type="AlphaFoldDB" id="A0A0H5BR14"/>
<geneLocation type="nucleomorph" evidence="1"/>
<protein>
    <submittedName>
        <fullName evidence="1">Uncharacterized protein</fullName>
    </submittedName>
</protein>
<reference evidence="1" key="1">
    <citation type="journal article" date="2015" name="Genome Biol. Evol.">
        <title>Nucleomorph Genome Sequences of Two Chlorarachniophytes, Amorphochlora amoebiformis and Lotharella vacuolata.</title>
        <authorList>
            <person name="Suzuki S."/>
            <person name="Shirato S."/>
            <person name="Hirakawa Y."/>
            <person name="Ishida K."/>
        </authorList>
    </citation>
    <scope>NUCLEOTIDE SEQUENCE</scope>
    <source>
        <strain evidence="1">CCMP2058</strain>
    </source>
</reference>
<proteinExistence type="predicted"/>
<organism evidence="1">
    <name type="scientific">Amorphochlora amoebiformis</name>
    <dbReference type="NCBI Taxonomy" id="1561963"/>
    <lineage>
        <taxon>Eukaryota</taxon>
        <taxon>Sar</taxon>
        <taxon>Rhizaria</taxon>
        <taxon>Cercozoa</taxon>
        <taxon>Chlorarachniophyceae</taxon>
        <taxon>Amorphochlora</taxon>
    </lineage>
</organism>
<accession>A0A0H5BR14</accession>
<dbReference type="EMBL" id="AB996603">
    <property type="protein sequence ID" value="BAS01904.1"/>
    <property type="molecule type" value="Genomic_DNA"/>
</dbReference>